<dbReference type="InterPro" id="IPR050216">
    <property type="entry name" value="LRR_domain-containing"/>
</dbReference>
<dbReference type="CDD" id="cd16515">
    <property type="entry name" value="RING-HC_LRSAM1"/>
    <property type="match status" value="1"/>
</dbReference>
<evidence type="ECO:0000313" key="7">
    <source>
        <dbReference type="EMBL" id="KAG7304158.1"/>
    </source>
</evidence>
<protein>
    <recommendedName>
        <fullName evidence="6">RING-type domain-containing protein</fullName>
    </recommendedName>
</protein>
<dbReference type="EMBL" id="JAHIBW010000015">
    <property type="protein sequence ID" value="KAG7304158.1"/>
    <property type="molecule type" value="Genomic_DNA"/>
</dbReference>
<name>A0ABQ7QGU5_PLUXY</name>
<evidence type="ECO:0000256" key="5">
    <source>
        <dbReference type="PROSITE-ProRule" id="PRU00175"/>
    </source>
</evidence>
<evidence type="ECO:0000256" key="2">
    <source>
        <dbReference type="ARBA" id="ARBA00022737"/>
    </source>
</evidence>
<keyword evidence="4" id="KW-0862">Zinc</keyword>
<sequence>MGCAASCLDHTTMSLFGRHSHNGNDERAQVERKLYIAKESPEPVFDLSKCNLQEVPSGIYSICKVYRKELLYLNNNNLSSLDHGGSLSDLYMIKCFNISFNKLSFLPNDIRYLVNVTELYLQNNQLQSIPESVSYLLCLKIIDASNNCLKKLCSALGNLANLKVLKITGNKDLVELPCELCNASNITAIELDADQYLFPPPGIITEGTESIMRFMCEKMGVPYIPPSNESNDESLVQSPSALIDPFTKNHAILWEQQEAALKEQEKKFHDAAKLNKEKILSQVLREQTELDAEIAKWQGAKDIERLRLISEIQEDEKEIECLVRNFIQSVNLKPEVVQQQLQHEQAEHDRLFEIIRQNYDNVRKADVLKAMETLITENFSMENTKRGNEDQLNNFKQTILSQELESTEKLDQLYRTKDQSRTILIHQLLEDQDVQKAVVASLVEKVDARSWSLNQEISLISSNLARLSAIEQEKKKLHVAYNFNELLYQRTQLLSLLEDLQAQHHKRRAQLLETMREMDEQKDSSTDFWLKNYQKVVESAPKSLLVMGKVLDPVLANYLLQEGVIHCLPFLFQFLFSDESLLHVTPAKLKQNGVSLAVDRDGIIRAIQLYIAAKSENHNCLSDTTVTPSAPLPSEISENSLTGVVDSSTAEGQSVESECVICMDARCEVVFVPCGHLCCCLPCSDKEMDSCPMCRGSIERKMKLIVV</sequence>
<dbReference type="Pfam" id="PF13920">
    <property type="entry name" value="zf-C3HC4_3"/>
    <property type="match status" value="1"/>
</dbReference>
<dbReference type="InterPro" id="IPR032675">
    <property type="entry name" value="LRR_dom_sf"/>
</dbReference>
<dbReference type="InterPro" id="IPR001841">
    <property type="entry name" value="Znf_RING"/>
</dbReference>
<accession>A0ABQ7QGU5</accession>
<gene>
    <name evidence="7" type="ORF">JYU34_011093</name>
</gene>
<evidence type="ECO:0000256" key="3">
    <source>
        <dbReference type="ARBA" id="ARBA00022771"/>
    </source>
</evidence>
<keyword evidence="8" id="KW-1185">Reference proteome</keyword>
<dbReference type="Gene3D" id="3.80.10.10">
    <property type="entry name" value="Ribonuclease Inhibitor"/>
    <property type="match status" value="1"/>
</dbReference>
<dbReference type="PROSITE" id="PS51450">
    <property type="entry name" value="LRR"/>
    <property type="match status" value="1"/>
</dbReference>
<dbReference type="SUPFAM" id="SSF52058">
    <property type="entry name" value="L domain-like"/>
    <property type="match status" value="1"/>
</dbReference>
<keyword evidence="3 5" id="KW-0479">Metal-binding</keyword>
<dbReference type="PANTHER" id="PTHR48051">
    <property type="match status" value="1"/>
</dbReference>
<organism evidence="7 8">
    <name type="scientific">Plutella xylostella</name>
    <name type="common">Diamondback moth</name>
    <name type="synonym">Plutella maculipennis</name>
    <dbReference type="NCBI Taxonomy" id="51655"/>
    <lineage>
        <taxon>Eukaryota</taxon>
        <taxon>Metazoa</taxon>
        <taxon>Ecdysozoa</taxon>
        <taxon>Arthropoda</taxon>
        <taxon>Hexapoda</taxon>
        <taxon>Insecta</taxon>
        <taxon>Pterygota</taxon>
        <taxon>Neoptera</taxon>
        <taxon>Endopterygota</taxon>
        <taxon>Lepidoptera</taxon>
        <taxon>Glossata</taxon>
        <taxon>Ditrysia</taxon>
        <taxon>Yponomeutoidea</taxon>
        <taxon>Plutellidae</taxon>
        <taxon>Plutella</taxon>
    </lineage>
</organism>
<evidence type="ECO:0000313" key="8">
    <source>
        <dbReference type="Proteomes" id="UP000823941"/>
    </source>
</evidence>
<evidence type="ECO:0000256" key="1">
    <source>
        <dbReference type="ARBA" id="ARBA00022614"/>
    </source>
</evidence>
<dbReference type="InterPro" id="IPR013083">
    <property type="entry name" value="Znf_RING/FYVE/PHD"/>
</dbReference>
<dbReference type="InterPro" id="IPR001611">
    <property type="entry name" value="Leu-rich_rpt"/>
</dbReference>
<reference evidence="7 8" key="1">
    <citation type="submission" date="2021-06" db="EMBL/GenBank/DDBJ databases">
        <title>A haploid diamondback moth (Plutella xylostella L.) genome assembly resolves 31 chromosomes and identifies a diamide resistance mutation.</title>
        <authorList>
            <person name="Ward C.M."/>
            <person name="Perry K.D."/>
            <person name="Baker G."/>
            <person name="Powis K."/>
            <person name="Heckel D.G."/>
            <person name="Baxter S.W."/>
        </authorList>
    </citation>
    <scope>NUCLEOTIDE SEQUENCE [LARGE SCALE GENOMIC DNA]</scope>
    <source>
        <strain evidence="7 8">LV</strain>
        <tissue evidence="7">Single pupa</tissue>
    </source>
</reference>
<evidence type="ECO:0000256" key="4">
    <source>
        <dbReference type="ARBA" id="ARBA00022833"/>
    </source>
</evidence>
<dbReference type="Gene3D" id="3.30.40.10">
    <property type="entry name" value="Zinc/RING finger domain, C3HC4 (zinc finger)"/>
    <property type="match status" value="1"/>
</dbReference>
<dbReference type="Proteomes" id="UP000823941">
    <property type="component" value="Chromosome 15"/>
</dbReference>
<feature type="domain" description="RING-type" evidence="6">
    <location>
        <begin position="659"/>
        <end position="695"/>
    </location>
</feature>
<proteinExistence type="predicted"/>
<keyword evidence="3 5" id="KW-0863">Zinc-finger</keyword>
<keyword evidence="2" id="KW-0677">Repeat</keyword>
<keyword evidence="1" id="KW-0433">Leucine-rich repeat</keyword>
<dbReference type="PROSITE" id="PS50089">
    <property type="entry name" value="ZF_RING_2"/>
    <property type="match status" value="1"/>
</dbReference>
<dbReference type="PANTHER" id="PTHR48051:SF54">
    <property type="entry name" value="LEUCINE-RICH REPEAT-CONTAINING PROTEIN"/>
    <property type="match status" value="1"/>
</dbReference>
<dbReference type="SUPFAM" id="SSF57850">
    <property type="entry name" value="RING/U-box"/>
    <property type="match status" value="1"/>
</dbReference>
<evidence type="ECO:0000259" key="6">
    <source>
        <dbReference type="PROSITE" id="PS50089"/>
    </source>
</evidence>
<comment type="caution">
    <text evidence="7">The sequence shown here is derived from an EMBL/GenBank/DDBJ whole genome shotgun (WGS) entry which is preliminary data.</text>
</comment>